<dbReference type="AlphaFoldDB" id="A0A914W804"/>
<evidence type="ECO:0000256" key="10">
    <source>
        <dbReference type="SAM" id="Coils"/>
    </source>
</evidence>
<dbReference type="InterPro" id="IPR028082">
    <property type="entry name" value="Peripla_BP_I"/>
</dbReference>
<dbReference type="InterPro" id="IPR050401">
    <property type="entry name" value="Cyclic_nucleotide_synthase"/>
</dbReference>
<evidence type="ECO:0000256" key="11">
    <source>
        <dbReference type="SAM" id="Phobius"/>
    </source>
</evidence>
<feature type="domain" description="Protein kinase" evidence="13">
    <location>
        <begin position="506"/>
        <end position="798"/>
    </location>
</feature>
<feature type="signal peptide" evidence="12">
    <location>
        <begin position="1"/>
        <end position="21"/>
    </location>
</feature>
<dbReference type="Proteomes" id="UP000887566">
    <property type="component" value="Unplaced"/>
</dbReference>
<dbReference type="CDD" id="cd06352">
    <property type="entry name" value="PBP1_NPR_GC-like"/>
    <property type="match status" value="1"/>
</dbReference>
<keyword evidence="14" id="KW-1185">Reference proteome</keyword>
<feature type="transmembrane region" description="Helical" evidence="11">
    <location>
        <begin position="452"/>
        <end position="472"/>
    </location>
</feature>
<evidence type="ECO:0000259" key="13">
    <source>
        <dbReference type="PROSITE" id="PS50011"/>
    </source>
</evidence>
<dbReference type="InterPro" id="IPR011009">
    <property type="entry name" value="Kinase-like_dom_sf"/>
</dbReference>
<evidence type="ECO:0000256" key="6">
    <source>
        <dbReference type="ARBA" id="ARBA00022989"/>
    </source>
</evidence>
<evidence type="ECO:0000313" key="15">
    <source>
        <dbReference type="WBParaSite" id="PSAMB.scaffold3494size18045.g21716.t1"/>
    </source>
</evidence>
<dbReference type="EC" id="4.6.1.2" evidence="3"/>
<keyword evidence="7 11" id="KW-0472">Membrane</keyword>
<keyword evidence="10" id="KW-0175">Coiled coil</keyword>
<feature type="chain" id="PRO_5037034317" description="guanylate cyclase" evidence="12">
    <location>
        <begin position="22"/>
        <end position="847"/>
    </location>
</feature>
<dbReference type="WBParaSite" id="PSAMB.scaffold3494size18045.g21716.t1">
    <property type="protein sequence ID" value="PSAMB.scaffold3494size18045.g21716.t1"/>
    <property type="gene ID" value="PSAMB.scaffold3494size18045.g21716"/>
</dbReference>
<evidence type="ECO:0000256" key="3">
    <source>
        <dbReference type="ARBA" id="ARBA00012202"/>
    </source>
</evidence>
<evidence type="ECO:0000256" key="2">
    <source>
        <dbReference type="ARBA" id="ARBA00004370"/>
    </source>
</evidence>
<dbReference type="InterPro" id="IPR000719">
    <property type="entry name" value="Prot_kinase_dom"/>
</dbReference>
<evidence type="ECO:0000256" key="1">
    <source>
        <dbReference type="ARBA" id="ARBA00001436"/>
    </source>
</evidence>
<keyword evidence="9" id="KW-0141">cGMP biosynthesis</keyword>
<dbReference type="GO" id="GO:0004016">
    <property type="term" value="F:adenylate cyclase activity"/>
    <property type="evidence" value="ECO:0007669"/>
    <property type="project" value="TreeGrafter"/>
</dbReference>
<dbReference type="Gene3D" id="1.10.510.10">
    <property type="entry name" value="Transferase(Phosphotransferase) domain 1"/>
    <property type="match status" value="1"/>
</dbReference>
<organism evidence="14 15">
    <name type="scientific">Plectus sambesii</name>
    <dbReference type="NCBI Taxonomy" id="2011161"/>
    <lineage>
        <taxon>Eukaryota</taxon>
        <taxon>Metazoa</taxon>
        <taxon>Ecdysozoa</taxon>
        <taxon>Nematoda</taxon>
        <taxon>Chromadorea</taxon>
        <taxon>Plectida</taxon>
        <taxon>Plectina</taxon>
        <taxon>Plectoidea</taxon>
        <taxon>Plectidae</taxon>
        <taxon>Plectus</taxon>
    </lineage>
</organism>
<keyword evidence="5" id="KW-0547">Nucleotide-binding</keyword>
<keyword evidence="4 11" id="KW-0812">Transmembrane</keyword>
<dbReference type="PROSITE" id="PS50011">
    <property type="entry name" value="PROTEIN_KINASE_DOM"/>
    <property type="match status" value="1"/>
</dbReference>
<evidence type="ECO:0000313" key="14">
    <source>
        <dbReference type="Proteomes" id="UP000887566"/>
    </source>
</evidence>
<dbReference type="Gene3D" id="3.40.50.2300">
    <property type="match status" value="2"/>
</dbReference>
<accession>A0A914W804</accession>
<keyword evidence="8" id="KW-0456">Lyase</keyword>
<proteinExistence type="predicted"/>
<name>A0A914W804_9BILA</name>
<dbReference type="InterPro" id="IPR001245">
    <property type="entry name" value="Ser-Thr/Tyr_kinase_cat_dom"/>
</dbReference>
<keyword evidence="12" id="KW-0732">Signal</keyword>
<dbReference type="GO" id="GO:0005886">
    <property type="term" value="C:plasma membrane"/>
    <property type="evidence" value="ECO:0007669"/>
    <property type="project" value="TreeGrafter"/>
</dbReference>
<evidence type="ECO:0000256" key="9">
    <source>
        <dbReference type="ARBA" id="ARBA00023293"/>
    </source>
</evidence>
<keyword evidence="6 11" id="KW-1133">Transmembrane helix</keyword>
<evidence type="ECO:0000256" key="4">
    <source>
        <dbReference type="ARBA" id="ARBA00022692"/>
    </source>
</evidence>
<evidence type="ECO:0000256" key="5">
    <source>
        <dbReference type="ARBA" id="ARBA00022741"/>
    </source>
</evidence>
<protein>
    <recommendedName>
        <fullName evidence="3">guanylate cyclase</fullName>
        <ecNumber evidence="3">4.6.1.2</ecNumber>
    </recommendedName>
</protein>
<comment type="catalytic activity">
    <reaction evidence="1">
        <text>GTP = 3',5'-cyclic GMP + diphosphate</text>
        <dbReference type="Rhea" id="RHEA:13665"/>
        <dbReference type="ChEBI" id="CHEBI:33019"/>
        <dbReference type="ChEBI" id="CHEBI:37565"/>
        <dbReference type="ChEBI" id="CHEBI:57746"/>
        <dbReference type="EC" id="4.6.1.2"/>
    </reaction>
</comment>
<dbReference type="GO" id="GO:0004383">
    <property type="term" value="F:guanylate cyclase activity"/>
    <property type="evidence" value="ECO:0007669"/>
    <property type="project" value="UniProtKB-EC"/>
</dbReference>
<dbReference type="GO" id="GO:0001653">
    <property type="term" value="F:peptide receptor activity"/>
    <property type="evidence" value="ECO:0007669"/>
    <property type="project" value="TreeGrafter"/>
</dbReference>
<dbReference type="PANTHER" id="PTHR11920">
    <property type="entry name" value="GUANYLYL CYCLASE"/>
    <property type="match status" value="1"/>
</dbReference>
<dbReference type="GO" id="GO:0004672">
    <property type="term" value="F:protein kinase activity"/>
    <property type="evidence" value="ECO:0007669"/>
    <property type="project" value="InterPro"/>
</dbReference>
<dbReference type="GO" id="GO:0005524">
    <property type="term" value="F:ATP binding"/>
    <property type="evidence" value="ECO:0007669"/>
    <property type="project" value="InterPro"/>
</dbReference>
<dbReference type="SUPFAM" id="SSF53822">
    <property type="entry name" value="Periplasmic binding protein-like I"/>
    <property type="match status" value="1"/>
</dbReference>
<comment type="subcellular location">
    <subcellularLocation>
        <location evidence="2">Membrane</location>
    </subcellularLocation>
</comment>
<sequence>MLLALVAFCIFCSSTTVTTSAAPVIVPIGHLIYYQDDWRAVEYARQKVFADKILDPAVVEFKYINDTSCKVFSGVVNSATMVYEQNVSLLLGPVCSDEMLSVGQLANADNWNTAVIGFVNIDQSFANKAIYSTMARTSLSAADSIAEVFIKLAKYYGWTQFALVGSTAVNSVRITNGIKTAFLANGISINIFVQFGPNVTAANISANAQFQRITKVARIVIIAMELDISTALPVLDAANSLGMTSDEFVFILPWVLHNFRGNNYPWEYDDGSMDAKTKLLYKDALVVDVSQNARRITDVFDKQFKNATGALSHFPHAYMPEIDAFYLYALALRDAMKATGDLNIHRNGRKVWEYMRNQVYPAAGTGEQVYMDNDAERFLSFTIWQVTDNMTTVHMDQIMDFQARLLSNCTPEQNNASKCLYKDMVKFKELTMIPDEPACGFTGELCDKTVPILIGVSVVVVIVAAIGGFFWYRRWSERKLYQMPWRVPIDEVILVEPGQTSKSLISVDSIRKSRGTLGSVRTRQMGDILQGTWGLINIAVKRYRQKGTINYTRANLEMLFQLRQTSHDNLNGFVGLCFNQRNEFLVLWRLCSRGSLQDLLFNDDLKLDTNFQSSFARDVTSGLDYLHRSPVGCHGHLTASNCLVDAHWIVKLTDFGIEDFIDDLMLEQHEISPFEVDDTKRLAKSSSSKLLHAAPEQLMEHKSLGRFRGTASGDIYSLSMVLYQILYRIEPFSDSLASTEDILDQITDSKLSGFLRPQFPKEPSYHPELISLLRQCWDQKPENRPGAAEARKYVNDFLRASKGSLVDQMIRMMEQYANSLEVLVKERTAMLEEAREQADRLLSQMLP</sequence>
<dbReference type="Pfam" id="PF07714">
    <property type="entry name" value="PK_Tyr_Ser-Thr"/>
    <property type="match status" value="1"/>
</dbReference>
<evidence type="ECO:0000256" key="12">
    <source>
        <dbReference type="SAM" id="SignalP"/>
    </source>
</evidence>
<evidence type="ECO:0000256" key="7">
    <source>
        <dbReference type="ARBA" id="ARBA00023136"/>
    </source>
</evidence>
<evidence type="ECO:0000256" key="8">
    <source>
        <dbReference type="ARBA" id="ARBA00023239"/>
    </source>
</evidence>
<reference evidence="15" key="1">
    <citation type="submission" date="2022-11" db="UniProtKB">
        <authorList>
            <consortium name="WormBaseParasite"/>
        </authorList>
    </citation>
    <scope>IDENTIFICATION</scope>
</reference>
<dbReference type="SUPFAM" id="SSF56112">
    <property type="entry name" value="Protein kinase-like (PK-like)"/>
    <property type="match status" value="1"/>
</dbReference>
<dbReference type="PANTHER" id="PTHR11920:SF503">
    <property type="entry name" value="RECEPTOR-TYPE GUANYLATE CYCLASE GCY-9"/>
    <property type="match status" value="1"/>
</dbReference>
<feature type="coiled-coil region" evidence="10">
    <location>
        <begin position="817"/>
        <end position="844"/>
    </location>
</feature>
<dbReference type="Pfam" id="PF01094">
    <property type="entry name" value="ANF_receptor"/>
    <property type="match status" value="1"/>
</dbReference>
<dbReference type="GO" id="GO:0007168">
    <property type="term" value="P:receptor guanylyl cyclase signaling pathway"/>
    <property type="evidence" value="ECO:0007669"/>
    <property type="project" value="TreeGrafter"/>
</dbReference>
<dbReference type="InterPro" id="IPR001828">
    <property type="entry name" value="ANF_lig-bd_rcpt"/>
</dbReference>